<dbReference type="AlphaFoldDB" id="G5JB17"/>
<reference evidence="1 2" key="1">
    <citation type="journal article" date="2011" name="Front. Microbiol.">
        <title>Two Strains of Crocosphaera watsonii with Highly Conserved Genomes are Distinguished by Strain-Specific Features.</title>
        <authorList>
            <person name="Bench S.R."/>
            <person name="Ilikchyan I.N."/>
            <person name="Tripp H.J."/>
            <person name="Zehr J.P."/>
        </authorList>
    </citation>
    <scope>NUCLEOTIDE SEQUENCE [LARGE SCALE GENOMIC DNA]</scope>
    <source>
        <strain evidence="1 2">WH 0003</strain>
    </source>
</reference>
<gene>
    <name evidence="1" type="ORF">CWATWH0003_4631</name>
</gene>
<comment type="caution">
    <text evidence="1">The sequence shown here is derived from an EMBL/GenBank/DDBJ whole genome shotgun (WGS) entry which is preliminary data.</text>
</comment>
<evidence type="ECO:0000313" key="1">
    <source>
        <dbReference type="EMBL" id="EHJ10617.1"/>
    </source>
</evidence>
<organism evidence="1 2">
    <name type="scientific">Crocosphaera watsonii WH 0003</name>
    <dbReference type="NCBI Taxonomy" id="423471"/>
    <lineage>
        <taxon>Bacteria</taxon>
        <taxon>Bacillati</taxon>
        <taxon>Cyanobacteriota</taxon>
        <taxon>Cyanophyceae</taxon>
        <taxon>Oscillatoriophycideae</taxon>
        <taxon>Chroococcales</taxon>
        <taxon>Aphanothecaceae</taxon>
        <taxon>Crocosphaera</taxon>
    </lineage>
</organism>
<name>G5JB17_CROWT</name>
<sequence>MQKYPITFVVKSNETPEKIKEKIQEEAKLKYKVKAIVNRYLNSVEEIINLPMLHEYIDIIIEQGKISDIIKEIAIQSQLEFNLNS</sequence>
<evidence type="ECO:0000313" key="2">
    <source>
        <dbReference type="Proteomes" id="UP000003477"/>
    </source>
</evidence>
<accession>G5JB17</accession>
<dbReference type="EMBL" id="AESD01000692">
    <property type="protein sequence ID" value="EHJ10617.1"/>
    <property type="molecule type" value="Genomic_DNA"/>
</dbReference>
<dbReference type="PATRIC" id="fig|423471.3.peg.4336"/>
<proteinExistence type="predicted"/>
<dbReference type="Proteomes" id="UP000003477">
    <property type="component" value="Unassembled WGS sequence"/>
</dbReference>
<protein>
    <submittedName>
        <fullName evidence="1">Uncharacterized protein</fullName>
    </submittedName>
</protein>